<keyword evidence="4" id="KW-0547">Nucleotide-binding</keyword>
<protein>
    <recommendedName>
        <fullName evidence="10">DNA 5'-3' helicase</fullName>
        <ecNumber evidence="10">5.6.2.3</ecNumber>
    </recommendedName>
</protein>
<organism evidence="13 14">
    <name type="scientific">Parabacteroides gordonii MS-1 = DSM 23371</name>
    <dbReference type="NCBI Taxonomy" id="1203610"/>
    <lineage>
        <taxon>Bacteria</taxon>
        <taxon>Pseudomonadati</taxon>
        <taxon>Bacteroidota</taxon>
        <taxon>Bacteroidia</taxon>
        <taxon>Bacteroidales</taxon>
        <taxon>Tannerellaceae</taxon>
        <taxon>Parabacteroides</taxon>
    </lineage>
</organism>
<evidence type="ECO:0000256" key="7">
    <source>
        <dbReference type="ARBA" id="ARBA00022840"/>
    </source>
</evidence>
<evidence type="ECO:0000256" key="2">
    <source>
        <dbReference type="ARBA" id="ARBA00022515"/>
    </source>
</evidence>
<dbReference type="PATRIC" id="fig|1203610.3.peg.5305"/>
<evidence type="ECO:0000256" key="9">
    <source>
        <dbReference type="ARBA" id="ARBA00023235"/>
    </source>
</evidence>
<dbReference type="InterPro" id="IPR027417">
    <property type="entry name" value="P-loop_NTPase"/>
</dbReference>
<dbReference type="GO" id="GO:0006269">
    <property type="term" value="P:DNA replication, synthesis of primer"/>
    <property type="evidence" value="ECO:0007669"/>
    <property type="project" value="UniProtKB-KW"/>
</dbReference>
<evidence type="ECO:0000256" key="4">
    <source>
        <dbReference type="ARBA" id="ARBA00022741"/>
    </source>
</evidence>
<keyword evidence="3" id="KW-0235">DNA replication</keyword>
<sequence length="462" mass="52032">MNANTNNNPGQVHVCQDIEKAVIAGLLSSPDAIFDVMGRLRPEMFYHPGLRFVYTSILSLVDAGKGVDMLTVEQEMIRLDLSQYERLNGLSFLSDMLLDVRSDHHIRYHADELVDNYILRRMQEELKKKETEVARPSADVTELLNGLDHVVDSLRSEQMHVSTLEEAAKVATRVLTHSYREQAERETGTDMHIRTGFGELDRLTGGLYKGELVVIPARPSMGKSAVALWMALSAARQGKAVAFFSVEMSKEQLVMRLLSMLSGVDTDRLRFKGTTRSERERLAKAQQELEQLPIILEYCGSDTIEEMRAKAQALHKQGKLAVLFIDYLNLINIVVSKSNLQETTDLAMGNVARKIKLMAEEMEIPVVLLAQMNRESERRPAPHLPVLSDLRNSGAIEQIADVVVFVYRAEKYNIYYDPKTKEDLRGVGLMLVAKNRNGATGTAKFRYNPAMTCLTDYDPKVI</sequence>
<evidence type="ECO:0000256" key="8">
    <source>
        <dbReference type="ARBA" id="ARBA00023125"/>
    </source>
</evidence>
<evidence type="ECO:0000256" key="5">
    <source>
        <dbReference type="ARBA" id="ARBA00022801"/>
    </source>
</evidence>
<dbReference type="Gene3D" id="1.10.860.10">
    <property type="entry name" value="DNAb Helicase, Chain A"/>
    <property type="match status" value="1"/>
</dbReference>
<dbReference type="AlphaFoldDB" id="A0A0F5IPU4"/>
<dbReference type="GO" id="GO:0003677">
    <property type="term" value="F:DNA binding"/>
    <property type="evidence" value="ECO:0007669"/>
    <property type="project" value="UniProtKB-KW"/>
</dbReference>
<dbReference type="Pfam" id="PF03796">
    <property type="entry name" value="DnaB_C"/>
    <property type="match status" value="1"/>
</dbReference>
<dbReference type="GO" id="GO:0043139">
    <property type="term" value="F:5'-3' DNA helicase activity"/>
    <property type="evidence" value="ECO:0007669"/>
    <property type="project" value="UniProtKB-EC"/>
</dbReference>
<keyword evidence="9" id="KW-0413">Isomerase</keyword>
<dbReference type="PROSITE" id="PS51199">
    <property type="entry name" value="SF4_HELICASE"/>
    <property type="match status" value="1"/>
</dbReference>
<reference evidence="13 14" key="1">
    <citation type="submission" date="2013-04" db="EMBL/GenBank/DDBJ databases">
        <title>The Genome Sequence of Parabacteroides gordonii DSM 23371.</title>
        <authorList>
            <consortium name="The Broad Institute Genomics Platform"/>
            <person name="Earl A."/>
            <person name="Ward D."/>
            <person name="Feldgarden M."/>
            <person name="Gevers D."/>
            <person name="Martens E."/>
            <person name="Sakamoto M."/>
            <person name="Benno Y."/>
            <person name="Suzuki N."/>
            <person name="Matsunaga N."/>
            <person name="Koshihara K."/>
            <person name="Seki M."/>
            <person name="Komiya H."/>
            <person name="Walker B."/>
            <person name="Young S."/>
            <person name="Zeng Q."/>
            <person name="Gargeya S."/>
            <person name="Fitzgerald M."/>
            <person name="Haas B."/>
            <person name="Abouelleil A."/>
            <person name="Allen A.W."/>
            <person name="Alvarado L."/>
            <person name="Arachchi H.M."/>
            <person name="Berlin A.M."/>
            <person name="Chapman S.B."/>
            <person name="Gainer-Dewar J."/>
            <person name="Goldberg J."/>
            <person name="Griggs A."/>
            <person name="Gujja S."/>
            <person name="Hansen M."/>
            <person name="Howarth C."/>
            <person name="Imamovic A."/>
            <person name="Ireland A."/>
            <person name="Larimer J."/>
            <person name="McCowan C."/>
            <person name="Murphy C."/>
            <person name="Pearson M."/>
            <person name="Poon T.W."/>
            <person name="Priest M."/>
            <person name="Roberts A."/>
            <person name="Saif S."/>
            <person name="Shea T."/>
            <person name="Sisk P."/>
            <person name="Sykes S."/>
            <person name="Wortman J."/>
            <person name="Nusbaum C."/>
            <person name="Birren B."/>
        </authorList>
    </citation>
    <scope>NUCLEOTIDE SEQUENCE [LARGE SCALE GENOMIC DNA]</scope>
    <source>
        <strain evidence="13 14">MS-1</strain>
    </source>
</reference>
<dbReference type="CDD" id="cd00984">
    <property type="entry name" value="DnaB_C"/>
    <property type="match status" value="1"/>
</dbReference>
<comment type="catalytic activity">
    <reaction evidence="11">
        <text>ATP + H2O = ADP + phosphate + H(+)</text>
        <dbReference type="Rhea" id="RHEA:13065"/>
        <dbReference type="ChEBI" id="CHEBI:15377"/>
        <dbReference type="ChEBI" id="CHEBI:15378"/>
        <dbReference type="ChEBI" id="CHEBI:30616"/>
        <dbReference type="ChEBI" id="CHEBI:43474"/>
        <dbReference type="ChEBI" id="CHEBI:456216"/>
        <dbReference type="EC" id="5.6.2.3"/>
    </reaction>
</comment>
<dbReference type="PANTHER" id="PTHR30153">
    <property type="entry name" value="REPLICATIVE DNA HELICASE DNAB"/>
    <property type="match status" value="1"/>
</dbReference>
<evidence type="ECO:0000256" key="11">
    <source>
        <dbReference type="ARBA" id="ARBA00048954"/>
    </source>
</evidence>
<dbReference type="Pfam" id="PF00772">
    <property type="entry name" value="DnaB"/>
    <property type="match status" value="1"/>
</dbReference>
<dbReference type="EMBL" id="AQHW01000029">
    <property type="protein sequence ID" value="KKB47546.1"/>
    <property type="molecule type" value="Genomic_DNA"/>
</dbReference>
<keyword evidence="5" id="KW-0378">Hydrolase</keyword>
<comment type="caution">
    <text evidence="13">The sequence shown here is derived from an EMBL/GenBank/DDBJ whole genome shotgun (WGS) entry which is preliminary data.</text>
</comment>
<dbReference type="InterPro" id="IPR007693">
    <property type="entry name" value="DNA_helicase_DnaB-like_N"/>
</dbReference>
<dbReference type="SUPFAM" id="SSF52540">
    <property type="entry name" value="P-loop containing nucleoside triphosphate hydrolases"/>
    <property type="match status" value="1"/>
</dbReference>
<dbReference type="SUPFAM" id="SSF48024">
    <property type="entry name" value="N-terminal domain of DnaB helicase"/>
    <property type="match status" value="1"/>
</dbReference>
<dbReference type="RefSeq" id="WP_044192263.1">
    <property type="nucleotide sequence ID" value="NZ_AUAE01000025.1"/>
</dbReference>
<keyword evidence="2" id="KW-0639">Primosome</keyword>
<dbReference type="STRING" id="1203610.HMPREF1536_05190"/>
<evidence type="ECO:0000256" key="1">
    <source>
        <dbReference type="ARBA" id="ARBA00008428"/>
    </source>
</evidence>
<gene>
    <name evidence="13" type="ORF">HMPREF1536_05190</name>
</gene>
<accession>A0A0F5IPU4</accession>
<comment type="similarity">
    <text evidence="1">Belongs to the helicase family. DnaB subfamily.</text>
</comment>
<dbReference type="InterPro" id="IPR007694">
    <property type="entry name" value="DNA_helicase_DnaB-like_C"/>
</dbReference>
<dbReference type="PANTHER" id="PTHR30153:SF2">
    <property type="entry name" value="REPLICATIVE DNA HELICASE"/>
    <property type="match status" value="1"/>
</dbReference>
<feature type="domain" description="SF4 helicase" evidence="12">
    <location>
        <begin position="186"/>
        <end position="461"/>
    </location>
</feature>
<dbReference type="GO" id="GO:0005524">
    <property type="term" value="F:ATP binding"/>
    <property type="evidence" value="ECO:0007669"/>
    <property type="project" value="UniProtKB-KW"/>
</dbReference>
<evidence type="ECO:0000259" key="12">
    <source>
        <dbReference type="PROSITE" id="PS51199"/>
    </source>
</evidence>
<dbReference type="GO" id="GO:0005829">
    <property type="term" value="C:cytosol"/>
    <property type="evidence" value="ECO:0007669"/>
    <property type="project" value="TreeGrafter"/>
</dbReference>
<keyword evidence="8" id="KW-0238">DNA-binding</keyword>
<dbReference type="InterPro" id="IPR016136">
    <property type="entry name" value="DNA_helicase_N/primase_C"/>
</dbReference>
<dbReference type="InterPro" id="IPR036185">
    <property type="entry name" value="DNA_heli_DnaB-like_N_sf"/>
</dbReference>
<proteinExistence type="inferred from homology"/>
<evidence type="ECO:0000256" key="3">
    <source>
        <dbReference type="ARBA" id="ARBA00022705"/>
    </source>
</evidence>
<dbReference type="EC" id="5.6.2.3" evidence="10"/>
<dbReference type="Gene3D" id="3.40.50.300">
    <property type="entry name" value="P-loop containing nucleotide triphosphate hydrolases"/>
    <property type="match status" value="1"/>
</dbReference>
<dbReference type="HOGENOM" id="CLU_005373_0_2_10"/>
<name>A0A0F5IPU4_9BACT</name>
<dbReference type="Proteomes" id="UP000033035">
    <property type="component" value="Unassembled WGS sequence"/>
</dbReference>
<dbReference type="GO" id="GO:1990077">
    <property type="term" value="C:primosome complex"/>
    <property type="evidence" value="ECO:0007669"/>
    <property type="project" value="UniProtKB-KW"/>
</dbReference>
<evidence type="ECO:0000256" key="10">
    <source>
        <dbReference type="ARBA" id="ARBA00044969"/>
    </source>
</evidence>
<keyword evidence="7" id="KW-0067">ATP-binding</keyword>
<dbReference type="GO" id="GO:0016787">
    <property type="term" value="F:hydrolase activity"/>
    <property type="evidence" value="ECO:0007669"/>
    <property type="project" value="UniProtKB-KW"/>
</dbReference>
<evidence type="ECO:0000256" key="6">
    <source>
        <dbReference type="ARBA" id="ARBA00022806"/>
    </source>
</evidence>
<keyword evidence="14" id="KW-1185">Reference proteome</keyword>
<keyword evidence="6 13" id="KW-0347">Helicase</keyword>
<evidence type="ECO:0000313" key="14">
    <source>
        <dbReference type="Proteomes" id="UP000033035"/>
    </source>
</evidence>
<evidence type="ECO:0000313" key="13">
    <source>
        <dbReference type="EMBL" id="KKB47546.1"/>
    </source>
</evidence>